<dbReference type="AlphaFoldDB" id="A0A099UAH0"/>
<reference evidence="1" key="3">
    <citation type="submission" date="2015-11" db="EMBL/GenBank/DDBJ databases">
        <authorList>
            <person name="Zhang Y."/>
            <person name="Guo Z."/>
        </authorList>
    </citation>
    <scope>NUCLEOTIDE SEQUENCE</scope>
    <source>
        <strain evidence="1">1</strain>
    </source>
</reference>
<dbReference type="EMBL" id="LN907858">
    <property type="protein sequence ID" value="CUU40390.1"/>
    <property type="molecule type" value="Genomic_DNA"/>
</dbReference>
<proteinExistence type="predicted"/>
<dbReference type="Proteomes" id="UP000064525">
    <property type="component" value="Chromosome I"/>
</dbReference>
<dbReference type="GeneID" id="78151679"/>
<dbReference type="Pfam" id="PF04390">
    <property type="entry name" value="LptE"/>
    <property type="match status" value="1"/>
</dbReference>
<gene>
    <name evidence="1" type="ORF">BN2458_PEG1507</name>
    <name evidence="2" type="ORF">LS75_001875</name>
</gene>
<dbReference type="KEGG" id="hty:BN2458_PEG1507"/>
<evidence type="ECO:0000313" key="1">
    <source>
        <dbReference type="EMBL" id="CUU40390.1"/>
    </source>
</evidence>
<protein>
    <submittedName>
        <fullName evidence="1">Probable lipoprotein Cj1090c</fullName>
    </submittedName>
</protein>
<dbReference type="InterPro" id="IPR007485">
    <property type="entry name" value="LPS_assembly_LptE"/>
</dbReference>
<keyword evidence="3" id="KW-1185">Reference proteome</keyword>
<dbReference type="EMBL" id="JRPF02000002">
    <property type="protein sequence ID" value="TLD79080.1"/>
    <property type="molecule type" value="Genomic_DNA"/>
</dbReference>
<keyword evidence="1" id="KW-0449">Lipoprotein</keyword>
<reference evidence="2 3" key="1">
    <citation type="journal article" date="2014" name="Genome Announc.">
        <title>Draft genome sequences of eight enterohepatic helicobacter species isolated from both laboratory and wild rodents.</title>
        <authorList>
            <person name="Sheh A."/>
            <person name="Shen Z."/>
            <person name="Fox J.G."/>
        </authorList>
    </citation>
    <scope>NUCLEOTIDE SEQUENCE [LARGE SCALE GENOMIC DNA]</scope>
    <source>
        <strain evidence="2 3">MIT 98-6810</strain>
    </source>
</reference>
<dbReference type="Proteomes" id="UP000029925">
    <property type="component" value="Unassembled WGS sequence"/>
</dbReference>
<sequence>MKDYFFSCVRYVVFCTFAWLFVGCGYQPVSHYAQSIFNDGVYVDIIVNSSIPESGANIKDRVNNAVIKRFGSRLKSKREAQSFLTINVKSITQTPVAYNQQGFVSYYRTNIVLDIHFENAQGKSFDVSNTGYYDYSADFTSTIIFDQYRLESVANAAHMALDKFISQVAYYGEFYDEKK</sequence>
<reference evidence="4" key="2">
    <citation type="submission" date="2015-11" db="EMBL/GenBank/DDBJ databases">
        <authorList>
            <person name="Anvar S.Y."/>
        </authorList>
    </citation>
    <scope>NUCLEOTIDE SEQUENCE [LARGE SCALE GENOMIC DNA]</scope>
</reference>
<dbReference type="GO" id="GO:0019867">
    <property type="term" value="C:outer membrane"/>
    <property type="evidence" value="ECO:0007669"/>
    <property type="project" value="InterPro"/>
</dbReference>
<accession>A0A099UAH0</accession>
<organism evidence="1 4">
    <name type="scientific">Helicobacter typhlonius</name>
    <dbReference type="NCBI Taxonomy" id="76936"/>
    <lineage>
        <taxon>Bacteria</taxon>
        <taxon>Pseudomonadati</taxon>
        <taxon>Campylobacterota</taxon>
        <taxon>Epsilonproteobacteria</taxon>
        <taxon>Campylobacterales</taxon>
        <taxon>Helicobacteraceae</taxon>
        <taxon>Helicobacter</taxon>
    </lineage>
</organism>
<evidence type="ECO:0000313" key="3">
    <source>
        <dbReference type="Proteomes" id="UP000029925"/>
    </source>
</evidence>
<dbReference type="OrthoDB" id="5347351at2"/>
<dbReference type="PATRIC" id="fig|76936.10.peg.1470"/>
<dbReference type="GO" id="GO:0043165">
    <property type="term" value="P:Gram-negative-bacterium-type cell outer membrane assembly"/>
    <property type="evidence" value="ECO:0007669"/>
    <property type="project" value="InterPro"/>
</dbReference>
<name>A0A099UAH0_9HELI</name>
<dbReference type="PROSITE" id="PS51257">
    <property type="entry name" value="PROKAR_LIPOPROTEIN"/>
    <property type="match status" value="1"/>
</dbReference>
<evidence type="ECO:0000313" key="2">
    <source>
        <dbReference type="EMBL" id="TLD79080.1"/>
    </source>
</evidence>
<evidence type="ECO:0000313" key="4">
    <source>
        <dbReference type="Proteomes" id="UP000064525"/>
    </source>
</evidence>
<dbReference type="STRING" id="76936.BN2458_PEG1507"/>
<dbReference type="RefSeq" id="WP_034326715.1">
    <property type="nucleotide sequence ID" value="NZ_CAJTQN010000002.1"/>
</dbReference>